<dbReference type="STRING" id="1157962.A0A250XHT7"/>
<feature type="binding site" evidence="6">
    <location>
        <position position="215"/>
    </location>
    <ligand>
        <name>chlorophyll a</name>
        <dbReference type="ChEBI" id="CHEBI:58416"/>
        <label>1</label>
    </ligand>
</feature>
<feature type="binding site" evidence="6">
    <location>
        <position position="216"/>
    </location>
    <ligand>
        <name>chlorophyll a</name>
        <dbReference type="ChEBI" id="CHEBI:58416"/>
        <label>5</label>
    </ligand>
</feature>
<keyword evidence="7" id="KW-0793">Thylakoid</keyword>
<protein>
    <recommendedName>
        <fullName evidence="7">Chlorophyll a-b binding protein, chloroplastic</fullName>
    </recommendedName>
</protein>
<evidence type="ECO:0000256" key="7">
    <source>
        <dbReference type="RuleBase" id="RU363080"/>
    </source>
</evidence>
<dbReference type="Proteomes" id="UP000232323">
    <property type="component" value="Unassembled WGS sequence"/>
</dbReference>
<dbReference type="GO" id="GO:0009522">
    <property type="term" value="C:photosystem I"/>
    <property type="evidence" value="ECO:0007669"/>
    <property type="project" value="UniProtKB-KW"/>
</dbReference>
<comment type="caution">
    <text evidence="8">The sequence shown here is derived from an EMBL/GenBank/DDBJ whole genome shotgun (WGS) entry which is preliminary data.</text>
</comment>
<dbReference type="GO" id="GO:0016168">
    <property type="term" value="F:chlorophyll binding"/>
    <property type="evidence" value="ECO:0007669"/>
    <property type="project" value="UniProtKB-KW"/>
</dbReference>
<dbReference type="GO" id="GO:0009523">
    <property type="term" value="C:photosystem II"/>
    <property type="evidence" value="ECO:0007669"/>
    <property type="project" value="UniProtKB-KW"/>
</dbReference>
<keyword evidence="7" id="KW-0603">Photosystem I</keyword>
<feature type="binding site" evidence="6">
    <location>
        <position position="221"/>
    </location>
    <ligand>
        <name>chlorophyll a</name>
        <dbReference type="ChEBI" id="CHEBI:58416"/>
        <label>1</label>
    </ligand>
</feature>
<keyword evidence="3 7" id="KW-0602">Photosynthesis</keyword>
<feature type="binding site" evidence="6">
    <location>
        <position position="104"/>
    </location>
    <ligand>
        <name>chlorophyll a</name>
        <dbReference type="ChEBI" id="CHEBI:58416"/>
        <label>1</label>
    </ligand>
</feature>
<organism evidence="8 9">
    <name type="scientific">Chlamydomonas eustigma</name>
    <dbReference type="NCBI Taxonomy" id="1157962"/>
    <lineage>
        <taxon>Eukaryota</taxon>
        <taxon>Viridiplantae</taxon>
        <taxon>Chlorophyta</taxon>
        <taxon>core chlorophytes</taxon>
        <taxon>Chlorophyceae</taxon>
        <taxon>CS clade</taxon>
        <taxon>Chlamydomonadales</taxon>
        <taxon>Chlamydomonadaceae</taxon>
        <taxon>Chlamydomonas</taxon>
    </lineage>
</organism>
<dbReference type="Pfam" id="PF00504">
    <property type="entry name" value="Chloroa_b-bind"/>
    <property type="match status" value="1"/>
</dbReference>
<feature type="binding site" description="axial binding residue" evidence="6">
    <location>
        <position position="109"/>
    </location>
    <ligand>
        <name>chlorophyll b</name>
        <dbReference type="ChEBI" id="CHEBI:61721"/>
        <label>1</label>
    </ligand>
    <ligandPart>
        <name>Mg</name>
        <dbReference type="ChEBI" id="CHEBI:25107"/>
    </ligandPart>
</feature>
<keyword evidence="9" id="KW-1185">Reference proteome</keyword>
<feature type="binding site" description="axial binding residue" evidence="6">
    <location>
        <position position="65"/>
    </location>
    <ligand>
        <name>chlorophyll b</name>
        <dbReference type="ChEBI" id="CHEBI:61721"/>
        <label>1</label>
    </ligand>
    <ligandPart>
        <name>Mg</name>
        <dbReference type="ChEBI" id="CHEBI:25107"/>
    </ligandPart>
</feature>
<evidence type="ECO:0000256" key="2">
    <source>
        <dbReference type="ARBA" id="ARBA00022528"/>
    </source>
</evidence>
<comment type="subcellular location">
    <subcellularLocation>
        <location evidence="7">Plastid</location>
        <location evidence="7">Chloroplast thylakoid membrane</location>
    </subcellularLocation>
</comment>
<dbReference type="EMBL" id="BEGY01000083">
    <property type="protein sequence ID" value="GAX82638.1"/>
    <property type="molecule type" value="Genomic_DNA"/>
</dbReference>
<name>A0A250XHT7_9CHLO</name>
<evidence type="ECO:0000256" key="3">
    <source>
        <dbReference type="ARBA" id="ARBA00022531"/>
    </source>
</evidence>
<dbReference type="Gene3D" id="1.10.3460.10">
    <property type="entry name" value="Chlorophyll a/b binding protein domain"/>
    <property type="match status" value="1"/>
</dbReference>
<proteinExistence type="inferred from homology"/>
<evidence type="ECO:0000256" key="6">
    <source>
        <dbReference type="PIRSR" id="PIRSR601344-1"/>
    </source>
</evidence>
<dbReference type="SUPFAM" id="SSF103511">
    <property type="entry name" value="Chlorophyll a-b binding protein"/>
    <property type="match status" value="1"/>
</dbReference>
<comment type="function">
    <text evidence="7">The light-harvesting complex (LHC) functions as a light receptor, it captures and delivers excitation energy to photosystems with which it is closely associated.</text>
</comment>
<feature type="binding site" evidence="6">
    <location>
        <position position="219"/>
    </location>
    <ligand>
        <name>chlorophyll a</name>
        <dbReference type="ChEBI" id="CHEBI:58416"/>
        <label>1</label>
    </ligand>
</feature>
<keyword evidence="5 7" id="KW-0157">Chromophore</keyword>
<dbReference type="GO" id="GO:0009765">
    <property type="term" value="P:photosynthesis, light harvesting"/>
    <property type="evidence" value="ECO:0007669"/>
    <property type="project" value="InterPro"/>
</dbReference>
<sequence>MSLKMMNSVSRTVAVASPSRLTCVSVSANTAGGKKTVSGGKTVSGNKTVVGANSESKRQTEVAAYLETLPGYGPLSGPFEGVWDPLNLSATASLGDVRRWRESEITHGRVAMLAAIGFIVGEQLQDYSLFYNFDGGITGPAINHFSQVKQGFWEPLLIAIGLAESYRTSIGWATPKGTGFNQLKDDDEYETGDLGFDPLGLKPEDPEELKLLQTKELNNGRLAMIAIAGFVLQEVAEPGVEIFEHLFFNVEKEVIEEIDEIEAELGLPPSIPIPTL</sequence>
<keyword evidence="1 6" id="KW-0148">Chlorophyll</keyword>
<keyword evidence="4 7" id="KW-0934">Plastid</keyword>
<keyword evidence="2 7" id="KW-0150">Chloroplast</keyword>
<evidence type="ECO:0000313" key="8">
    <source>
        <dbReference type="EMBL" id="GAX82638.1"/>
    </source>
</evidence>
<feature type="binding site" evidence="6">
    <location>
        <position position="233"/>
    </location>
    <ligand>
        <name>chlorophyll a</name>
        <dbReference type="ChEBI" id="CHEBI:58416"/>
        <label>1</label>
    </ligand>
</feature>
<dbReference type="PANTHER" id="PTHR21649">
    <property type="entry name" value="CHLOROPHYLL A/B BINDING PROTEIN"/>
    <property type="match status" value="1"/>
</dbReference>
<feature type="binding site" evidence="6">
    <location>
        <position position="107"/>
    </location>
    <ligand>
        <name>chlorophyll b</name>
        <dbReference type="ChEBI" id="CHEBI:61721"/>
        <label>2</label>
    </ligand>
</feature>
<evidence type="ECO:0000256" key="1">
    <source>
        <dbReference type="ARBA" id="ARBA00022494"/>
    </source>
</evidence>
<dbReference type="GO" id="GO:0009535">
    <property type="term" value="C:chloroplast thylakoid membrane"/>
    <property type="evidence" value="ECO:0007669"/>
    <property type="project" value="UniProtKB-SubCell"/>
</dbReference>
<reference evidence="8 9" key="1">
    <citation type="submission" date="2017-08" db="EMBL/GenBank/DDBJ databases">
        <title>Acidophilic green algal genome provides insights into adaptation to an acidic environment.</title>
        <authorList>
            <person name="Hirooka S."/>
            <person name="Hirose Y."/>
            <person name="Kanesaki Y."/>
            <person name="Higuchi S."/>
            <person name="Fujiwara T."/>
            <person name="Onuma R."/>
            <person name="Era A."/>
            <person name="Ohbayashi R."/>
            <person name="Uzuka A."/>
            <person name="Nozaki H."/>
            <person name="Yoshikawa H."/>
            <person name="Miyagishima S.Y."/>
        </authorList>
    </citation>
    <scope>NUCLEOTIDE SEQUENCE [LARGE SCALE GENOMIC DNA]</scope>
    <source>
        <strain evidence="8 9">NIES-2499</strain>
    </source>
</reference>
<dbReference type="OrthoDB" id="423598at2759"/>
<evidence type="ECO:0000256" key="5">
    <source>
        <dbReference type="ARBA" id="ARBA00022991"/>
    </source>
</evidence>
<dbReference type="AlphaFoldDB" id="A0A250XHT7"/>
<comment type="similarity">
    <text evidence="7">Belongs to the light-harvesting chlorophyll a/b-binding (LHC) protein family.</text>
</comment>
<dbReference type="InterPro" id="IPR022796">
    <property type="entry name" value="Chloroa_b-bind"/>
</dbReference>
<keyword evidence="7" id="KW-0604">Photosystem II</keyword>
<gene>
    <name evidence="8" type="ORF">CEUSTIGMA_g10064.t1</name>
</gene>
<dbReference type="InterPro" id="IPR001344">
    <property type="entry name" value="Chloro_AB-bd_pln"/>
</dbReference>
<evidence type="ECO:0000313" key="9">
    <source>
        <dbReference type="Proteomes" id="UP000232323"/>
    </source>
</evidence>
<feature type="binding site" evidence="6">
    <location>
        <position position="89"/>
    </location>
    <ligand>
        <name>chlorophyll a</name>
        <dbReference type="ChEBI" id="CHEBI:58416"/>
        <label>1</label>
    </ligand>
</feature>
<accession>A0A250XHT7</accession>
<evidence type="ECO:0000256" key="4">
    <source>
        <dbReference type="ARBA" id="ARBA00022640"/>
    </source>
</evidence>
<feature type="binding site" evidence="6">
    <location>
        <position position="83"/>
    </location>
    <ligand>
        <name>chlorophyll a</name>
        <dbReference type="ChEBI" id="CHEBI:58416"/>
        <label>1</label>
    </ligand>
</feature>